<keyword evidence="4 6" id="KW-0804">Transcription</keyword>
<proteinExistence type="predicted"/>
<comment type="caution">
    <text evidence="9">The sequence shown here is derived from an EMBL/GenBank/DDBJ whole genome shotgun (WGS) entry which is preliminary data.</text>
</comment>
<dbReference type="PANTHER" id="PTHR33057">
    <property type="entry name" value="TRANSCRIPTION REPRESSOR OFP7-RELATED"/>
    <property type="match status" value="1"/>
</dbReference>
<dbReference type="NCBIfam" id="TIGR01568">
    <property type="entry name" value="A_thal_3678"/>
    <property type="match status" value="1"/>
</dbReference>
<evidence type="ECO:0000256" key="3">
    <source>
        <dbReference type="ARBA" id="ARBA00023015"/>
    </source>
</evidence>
<organism evidence="9 10">
    <name type="scientific">Cannabis sativa</name>
    <name type="common">Hemp</name>
    <name type="synonym">Marijuana</name>
    <dbReference type="NCBI Taxonomy" id="3483"/>
    <lineage>
        <taxon>Eukaryota</taxon>
        <taxon>Viridiplantae</taxon>
        <taxon>Streptophyta</taxon>
        <taxon>Embryophyta</taxon>
        <taxon>Tracheophyta</taxon>
        <taxon>Spermatophyta</taxon>
        <taxon>Magnoliopsida</taxon>
        <taxon>eudicotyledons</taxon>
        <taxon>Gunneridae</taxon>
        <taxon>Pentapetalae</taxon>
        <taxon>rosids</taxon>
        <taxon>fabids</taxon>
        <taxon>Rosales</taxon>
        <taxon>Cannabaceae</taxon>
        <taxon>Cannabis</taxon>
    </lineage>
</organism>
<evidence type="ECO:0000313" key="9">
    <source>
        <dbReference type="EMBL" id="KAF4374109.1"/>
    </source>
</evidence>
<dbReference type="GO" id="GO:0045892">
    <property type="term" value="P:negative regulation of DNA-templated transcription"/>
    <property type="evidence" value="ECO:0007669"/>
    <property type="project" value="UniProtKB-UniRule"/>
</dbReference>
<accession>A0A7J6FWP5</accession>
<protein>
    <recommendedName>
        <fullName evidence="6">Transcription repressor</fullName>
    </recommendedName>
    <alternativeName>
        <fullName evidence="6">Ovate family protein</fullName>
    </alternativeName>
</protein>
<keyword evidence="3 6" id="KW-0805">Transcription regulation</keyword>
<evidence type="ECO:0000259" key="8">
    <source>
        <dbReference type="PROSITE" id="PS51754"/>
    </source>
</evidence>
<comment type="subcellular location">
    <subcellularLocation>
        <location evidence="1 6">Nucleus</location>
    </subcellularLocation>
</comment>
<feature type="domain" description="OVATE" evidence="8">
    <location>
        <begin position="116"/>
        <end position="175"/>
    </location>
</feature>
<dbReference type="Pfam" id="PF04844">
    <property type="entry name" value="Ovate"/>
    <property type="match status" value="1"/>
</dbReference>
<sequence length="206" mass="22985">MSSNKSKNPLRTIFATNGGCGCAKLKLCDVLEPIRKPKIQAQKSPILSTTPTSSYGVVSILSEYDNENEKENSSATTTTTNVENTSSSFSVETENSSKCSSSSSRSKRLNDTCIAVVKETNDPYYDFKQSMKQMIVEKEIYDNQDLKELLTCFLDLNSPSHGDVIVRAFTEIRNDVVPKNKNAECLLLQQKKEKEKEEEEDIQSSS</sequence>
<dbReference type="EMBL" id="JAATIQ010000172">
    <property type="protein sequence ID" value="KAF4374109.1"/>
    <property type="molecule type" value="Genomic_DNA"/>
</dbReference>
<reference evidence="9 10" key="1">
    <citation type="journal article" date="2020" name="bioRxiv">
        <title>Sequence and annotation of 42 cannabis genomes reveals extensive copy number variation in cannabinoid synthesis and pathogen resistance genes.</title>
        <authorList>
            <person name="Mckernan K.J."/>
            <person name="Helbert Y."/>
            <person name="Kane L.T."/>
            <person name="Ebling H."/>
            <person name="Zhang L."/>
            <person name="Liu B."/>
            <person name="Eaton Z."/>
            <person name="Mclaughlin S."/>
            <person name="Kingan S."/>
            <person name="Baybayan P."/>
            <person name="Concepcion G."/>
            <person name="Jordan M."/>
            <person name="Riva A."/>
            <person name="Barbazuk W."/>
            <person name="Harkins T."/>
        </authorList>
    </citation>
    <scope>NUCLEOTIDE SEQUENCE [LARGE SCALE GENOMIC DNA]</scope>
    <source>
        <strain evidence="10">cv. Jamaican Lion 4</strain>
        <tissue evidence="9">Leaf</tissue>
    </source>
</reference>
<evidence type="ECO:0000256" key="4">
    <source>
        <dbReference type="ARBA" id="ARBA00023163"/>
    </source>
</evidence>
<dbReference type="InterPro" id="IPR038933">
    <property type="entry name" value="Ovate"/>
</dbReference>
<feature type="compositionally biased region" description="Low complexity" evidence="7">
    <location>
        <begin position="73"/>
        <end position="104"/>
    </location>
</feature>
<evidence type="ECO:0000256" key="1">
    <source>
        <dbReference type="ARBA" id="ARBA00004123"/>
    </source>
</evidence>
<evidence type="ECO:0000313" key="10">
    <source>
        <dbReference type="Proteomes" id="UP000583929"/>
    </source>
</evidence>
<dbReference type="PROSITE" id="PS51257">
    <property type="entry name" value="PROKAR_LIPOPROTEIN"/>
    <property type="match status" value="1"/>
</dbReference>
<evidence type="ECO:0000256" key="6">
    <source>
        <dbReference type="RuleBase" id="RU367028"/>
    </source>
</evidence>
<evidence type="ECO:0000256" key="5">
    <source>
        <dbReference type="ARBA" id="ARBA00023242"/>
    </source>
</evidence>
<dbReference type="Proteomes" id="UP000583929">
    <property type="component" value="Unassembled WGS sequence"/>
</dbReference>
<keyword evidence="10" id="KW-1185">Reference proteome</keyword>
<name>A0A7J6FWP5_CANSA</name>
<evidence type="ECO:0000256" key="2">
    <source>
        <dbReference type="ARBA" id="ARBA00022491"/>
    </source>
</evidence>
<dbReference type="GO" id="GO:0005634">
    <property type="term" value="C:nucleus"/>
    <property type="evidence" value="ECO:0007669"/>
    <property type="project" value="UniProtKB-SubCell"/>
</dbReference>
<feature type="region of interest" description="Disordered" evidence="7">
    <location>
        <begin position="66"/>
        <end position="105"/>
    </location>
</feature>
<keyword evidence="5 6" id="KW-0539">Nucleus</keyword>
<dbReference type="AlphaFoldDB" id="A0A7J6FWP5"/>
<comment type="function">
    <text evidence="6">Transcriptional repressor that regulates multiple aspects of plant growth and development.</text>
</comment>
<dbReference type="InterPro" id="IPR006458">
    <property type="entry name" value="Ovate_C"/>
</dbReference>
<dbReference type="PANTHER" id="PTHR33057:SF138">
    <property type="entry name" value="TRANSCRIPTION REPRESSOR OFP10"/>
    <property type="match status" value="1"/>
</dbReference>
<gene>
    <name evidence="9" type="ORF">G4B88_020501</name>
</gene>
<evidence type="ECO:0000256" key="7">
    <source>
        <dbReference type="SAM" id="MobiDB-lite"/>
    </source>
</evidence>
<keyword evidence="2 6" id="KW-0678">Repressor</keyword>
<dbReference type="PROSITE" id="PS51754">
    <property type="entry name" value="OVATE"/>
    <property type="match status" value="1"/>
</dbReference>